<feature type="domain" description="HAMP" evidence="11">
    <location>
        <begin position="353"/>
        <end position="406"/>
    </location>
</feature>
<dbReference type="SMART" id="SM00304">
    <property type="entry name" value="HAMP"/>
    <property type="match status" value="1"/>
</dbReference>
<dbReference type="InterPro" id="IPR036890">
    <property type="entry name" value="HATPase_C_sf"/>
</dbReference>
<dbReference type="SUPFAM" id="SSF47384">
    <property type="entry name" value="Homodimeric domain of signal transducing histidine kinase"/>
    <property type="match status" value="1"/>
</dbReference>
<dbReference type="SMART" id="SM00388">
    <property type="entry name" value="HisKA"/>
    <property type="match status" value="1"/>
</dbReference>
<feature type="transmembrane region" description="Helical" evidence="8">
    <location>
        <begin position="330"/>
        <end position="351"/>
    </location>
</feature>
<dbReference type="PROSITE" id="PS50109">
    <property type="entry name" value="HIS_KIN"/>
    <property type="match status" value="1"/>
</dbReference>
<dbReference type="PRINTS" id="PR00344">
    <property type="entry name" value="BCTRLSENSOR"/>
</dbReference>
<keyword evidence="8" id="KW-0812">Transmembrane</keyword>
<evidence type="ECO:0000313" key="12">
    <source>
        <dbReference type="EMBL" id="MFD2113674.1"/>
    </source>
</evidence>
<feature type="domain" description="Histidine kinase" evidence="9">
    <location>
        <begin position="554"/>
        <end position="763"/>
    </location>
</feature>
<proteinExistence type="predicted"/>
<evidence type="ECO:0000259" key="11">
    <source>
        <dbReference type="PROSITE" id="PS50885"/>
    </source>
</evidence>
<dbReference type="InterPro" id="IPR000014">
    <property type="entry name" value="PAS"/>
</dbReference>
<evidence type="ECO:0000313" key="13">
    <source>
        <dbReference type="Proteomes" id="UP001597337"/>
    </source>
</evidence>
<evidence type="ECO:0000256" key="7">
    <source>
        <dbReference type="PROSITE-ProRule" id="PRU00169"/>
    </source>
</evidence>
<name>A0ABW4YE07_9GAMM</name>
<dbReference type="SUPFAM" id="SSF158472">
    <property type="entry name" value="HAMP domain-like"/>
    <property type="match status" value="1"/>
</dbReference>
<dbReference type="Pfam" id="PF12860">
    <property type="entry name" value="PAS_7"/>
    <property type="match status" value="1"/>
</dbReference>
<sequence length="901" mass="98217">MRPDTAPSHRRSGIKARLLLILGLAMLAIAIASAVALVALTQIRSQVATVAERELPASEAALLLARIGERLQDRTPALMVLKDADARRRQMDLIEQDLQSLASEAEHLNRLHPGKDSDAANFSRLTQALADNLRQIAALIERQADLGRAAIGQRDRLIQLRERVQQILGPSILAVTDVVDREPSAPEPLFRRAALAQGVLLDAERLAGFAFGELLIATEASSLDQVRQSRHTFERIRDRLAGLVPRIPSGLRDELSAAIADLAGQLEPTGVFALRSGELAAIAEAERLEVVNRRIASQLKSRVDALVRSANANIAQVAAVMGETVLANTLLFVAVSVAAILIATLLSYRLVVRDISLNLRAVTQAMQRLAQGERQARVPAMDRDDEIGDLARVFNVFKEQSFRMETLDRQLTEKSNLLLATFDNMNDGFTVFDAQEHLIAWNPRYLELYGLSDAALEYGVSLAHIHVRLAERGTRAFTPLGEEVALAELVSERRSLTREYEVRCPDGRLVELRSNPVPTGGFVTIHLDVSERRAMERQLRQAQKMEAVGQLTGGIAHDFNNILAALQGNLTYLEEGLKDRPDLYARWKKAMGASDRAARQVERLLAFSRRQRLDPQLVDVNALVTGMLDLLEYSLGDGVVLQSELAVALPLVRIDPGQLENALMNLAINARDAMDGQGRIRIETVRLSDAEVEIRVEDTGCGIPQALIDRVFEPFFTTKSGGKGSGLGLSMVYGFVSQSGGGVTIESEPGQGARVGIRLPVCAESAVADSGELQEDGAVALCPQGNGETLLVVDDDPALLDLTATQLESLGYPVRIARDGTEALDVLEGDSSIRLLYTDIGLPAPWDGFALADKARERRPGLRVLYTSGQDHGRLQIAEVLLKKPVPLDLLARTVARLLSA</sequence>
<comment type="subcellular location">
    <subcellularLocation>
        <location evidence="2">Membrane</location>
    </subcellularLocation>
</comment>
<dbReference type="SUPFAM" id="SSF55874">
    <property type="entry name" value="ATPase domain of HSP90 chaperone/DNA topoisomerase II/histidine kinase"/>
    <property type="match status" value="1"/>
</dbReference>
<dbReference type="PROSITE" id="PS50110">
    <property type="entry name" value="RESPONSE_REGULATORY"/>
    <property type="match status" value="1"/>
</dbReference>
<evidence type="ECO:0000256" key="8">
    <source>
        <dbReference type="SAM" id="Phobius"/>
    </source>
</evidence>
<organism evidence="12 13">
    <name type="scientific">Thiorhodococcus fuscus</name>
    <dbReference type="NCBI Taxonomy" id="527200"/>
    <lineage>
        <taxon>Bacteria</taxon>
        <taxon>Pseudomonadati</taxon>
        <taxon>Pseudomonadota</taxon>
        <taxon>Gammaproteobacteria</taxon>
        <taxon>Chromatiales</taxon>
        <taxon>Chromatiaceae</taxon>
        <taxon>Thiorhodococcus</taxon>
    </lineage>
</organism>
<evidence type="ECO:0000256" key="2">
    <source>
        <dbReference type="ARBA" id="ARBA00004370"/>
    </source>
</evidence>
<feature type="domain" description="Response regulatory" evidence="10">
    <location>
        <begin position="789"/>
        <end position="899"/>
    </location>
</feature>
<dbReference type="PROSITE" id="PS50885">
    <property type="entry name" value="HAMP"/>
    <property type="match status" value="1"/>
</dbReference>
<dbReference type="InterPro" id="IPR005467">
    <property type="entry name" value="His_kinase_dom"/>
</dbReference>
<keyword evidence="4 7" id="KW-0597">Phosphoprotein</keyword>
<evidence type="ECO:0000259" key="10">
    <source>
        <dbReference type="PROSITE" id="PS50110"/>
    </source>
</evidence>
<dbReference type="InterPro" id="IPR004358">
    <property type="entry name" value="Sig_transdc_His_kin-like_C"/>
</dbReference>
<evidence type="ECO:0000259" key="9">
    <source>
        <dbReference type="PROSITE" id="PS50109"/>
    </source>
</evidence>
<keyword evidence="8" id="KW-1133">Transmembrane helix</keyword>
<keyword evidence="5" id="KW-0808">Transferase</keyword>
<dbReference type="PANTHER" id="PTHR43065:SF42">
    <property type="entry name" value="TWO-COMPONENT SENSOR PPRA"/>
    <property type="match status" value="1"/>
</dbReference>
<dbReference type="SUPFAM" id="SSF55785">
    <property type="entry name" value="PYP-like sensor domain (PAS domain)"/>
    <property type="match status" value="1"/>
</dbReference>
<dbReference type="InterPro" id="IPR001789">
    <property type="entry name" value="Sig_transdc_resp-reg_receiver"/>
</dbReference>
<gene>
    <name evidence="12" type="ORF">ACFSJC_17640</name>
</gene>
<protein>
    <recommendedName>
        <fullName evidence="3">histidine kinase</fullName>
        <ecNumber evidence="3">2.7.13.3</ecNumber>
    </recommendedName>
</protein>
<dbReference type="Gene3D" id="1.20.58.920">
    <property type="match status" value="2"/>
</dbReference>
<dbReference type="InterPro" id="IPR035965">
    <property type="entry name" value="PAS-like_dom_sf"/>
</dbReference>
<dbReference type="InterPro" id="IPR036097">
    <property type="entry name" value="HisK_dim/P_sf"/>
</dbReference>
<dbReference type="Pfam" id="PF02518">
    <property type="entry name" value="HATPase_c"/>
    <property type="match status" value="1"/>
</dbReference>
<dbReference type="RefSeq" id="WP_386028504.1">
    <property type="nucleotide sequence ID" value="NZ_JBHUHX010000052.1"/>
</dbReference>
<comment type="caution">
    <text evidence="12">The sequence shown here is derived from an EMBL/GenBank/DDBJ whole genome shotgun (WGS) entry which is preliminary data.</text>
</comment>
<dbReference type="InterPro" id="IPR038188">
    <property type="entry name" value="TorS_sensor_sf"/>
</dbReference>
<dbReference type="Proteomes" id="UP001597337">
    <property type="component" value="Unassembled WGS sequence"/>
</dbReference>
<comment type="catalytic activity">
    <reaction evidence="1">
        <text>ATP + protein L-histidine = ADP + protein N-phospho-L-histidine.</text>
        <dbReference type="EC" id="2.7.13.3"/>
    </reaction>
</comment>
<dbReference type="PANTHER" id="PTHR43065">
    <property type="entry name" value="SENSOR HISTIDINE KINASE"/>
    <property type="match status" value="1"/>
</dbReference>
<evidence type="ECO:0000256" key="3">
    <source>
        <dbReference type="ARBA" id="ARBA00012438"/>
    </source>
</evidence>
<evidence type="ECO:0000256" key="6">
    <source>
        <dbReference type="ARBA" id="ARBA00022777"/>
    </source>
</evidence>
<dbReference type="Pfam" id="PF00672">
    <property type="entry name" value="HAMP"/>
    <property type="match status" value="1"/>
</dbReference>
<keyword evidence="13" id="KW-1185">Reference proteome</keyword>
<dbReference type="Gene3D" id="3.40.50.2300">
    <property type="match status" value="1"/>
</dbReference>
<accession>A0ABW4YE07</accession>
<dbReference type="Gene3D" id="3.30.450.20">
    <property type="entry name" value="PAS domain"/>
    <property type="match status" value="1"/>
</dbReference>
<dbReference type="CDD" id="cd00082">
    <property type="entry name" value="HisKA"/>
    <property type="match status" value="1"/>
</dbReference>
<dbReference type="InterPro" id="IPR003594">
    <property type="entry name" value="HATPase_dom"/>
</dbReference>
<dbReference type="InterPro" id="IPR003661">
    <property type="entry name" value="HisK_dim/P_dom"/>
</dbReference>
<dbReference type="NCBIfam" id="TIGR00229">
    <property type="entry name" value="sensory_box"/>
    <property type="match status" value="1"/>
</dbReference>
<feature type="modified residue" description="4-aspartylphosphate" evidence="7">
    <location>
        <position position="839"/>
    </location>
</feature>
<dbReference type="SUPFAM" id="SSF52172">
    <property type="entry name" value="CheY-like"/>
    <property type="match status" value="1"/>
</dbReference>
<dbReference type="Gene3D" id="1.10.287.130">
    <property type="match status" value="1"/>
</dbReference>
<dbReference type="InterPro" id="IPR003660">
    <property type="entry name" value="HAMP_dom"/>
</dbReference>
<dbReference type="Gene3D" id="3.30.565.10">
    <property type="entry name" value="Histidine kinase-like ATPase, C-terminal domain"/>
    <property type="match status" value="1"/>
</dbReference>
<evidence type="ECO:0000256" key="4">
    <source>
        <dbReference type="ARBA" id="ARBA00022553"/>
    </source>
</evidence>
<dbReference type="Pfam" id="PF00072">
    <property type="entry name" value="Response_reg"/>
    <property type="match status" value="1"/>
</dbReference>
<keyword evidence="8" id="KW-0472">Membrane</keyword>
<dbReference type="SMART" id="SM00387">
    <property type="entry name" value="HATPase_c"/>
    <property type="match status" value="1"/>
</dbReference>
<dbReference type="EMBL" id="JBHUHX010000052">
    <property type="protein sequence ID" value="MFD2113674.1"/>
    <property type="molecule type" value="Genomic_DNA"/>
</dbReference>
<evidence type="ECO:0000256" key="1">
    <source>
        <dbReference type="ARBA" id="ARBA00000085"/>
    </source>
</evidence>
<reference evidence="13" key="1">
    <citation type="journal article" date="2019" name="Int. J. Syst. Evol. Microbiol.">
        <title>The Global Catalogue of Microorganisms (GCM) 10K type strain sequencing project: providing services to taxonomists for standard genome sequencing and annotation.</title>
        <authorList>
            <consortium name="The Broad Institute Genomics Platform"/>
            <consortium name="The Broad Institute Genome Sequencing Center for Infectious Disease"/>
            <person name="Wu L."/>
            <person name="Ma J."/>
        </authorList>
    </citation>
    <scope>NUCLEOTIDE SEQUENCE [LARGE SCALE GENOMIC DNA]</scope>
    <source>
        <strain evidence="13">KACC 12597</strain>
    </source>
</reference>
<dbReference type="EC" id="2.7.13.3" evidence="3"/>
<evidence type="ECO:0000256" key="5">
    <source>
        <dbReference type="ARBA" id="ARBA00022679"/>
    </source>
</evidence>
<dbReference type="Pfam" id="PF00512">
    <property type="entry name" value="HisKA"/>
    <property type="match status" value="1"/>
</dbReference>
<dbReference type="InterPro" id="IPR011006">
    <property type="entry name" value="CheY-like_superfamily"/>
</dbReference>
<keyword evidence="6" id="KW-0418">Kinase</keyword>
<dbReference type="SMART" id="SM00448">
    <property type="entry name" value="REC"/>
    <property type="match status" value="1"/>
</dbReference>
<dbReference type="CDD" id="cd06225">
    <property type="entry name" value="HAMP"/>
    <property type="match status" value="1"/>
</dbReference>
<dbReference type="Gene3D" id="1.10.8.500">
    <property type="entry name" value="HAMP domain in histidine kinase"/>
    <property type="match status" value="1"/>
</dbReference>